<sequence>MLKDDRNEGAGMNQSAALHDHLPAELESKPYKQNRWKKNYWGVMFLVPALIIFIMFMWVPIFKGFLYSFYTVDFVKGNTFVGLDNYARALTDPDVLIAVQNTLYYMLLCLVIGFWVPIAFAIAISELRKFGGFVRVAAYLPYVMPAVVLYGLWRWLYDPVGPINAVIGSTGAEQIAFLTDTRWSMISLVFMETWQQFGSGMLIYLAAVLSIPRDWYEAAEIDGAGVWARIRHITLPSLRNLILLMLILQVIATSQGYQSQLALLDGGPNNATLTYALLIVKYAFTRLDYGTATALGMLMFVVLGGLGILQFKLNKEDN</sequence>
<dbReference type="PANTHER" id="PTHR30193:SF41">
    <property type="entry name" value="DIACETYLCHITOBIOSE UPTAKE SYSTEM PERMEASE PROTEIN NGCF"/>
    <property type="match status" value="1"/>
</dbReference>
<keyword evidence="2 7" id="KW-0813">Transport</keyword>
<dbReference type="PROSITE" id="PS50928">
    <property type="entry name" value="ABC_TM1"/>
    <property type="match status" value="1"/>
</dbReference>
<keyword evidence="3" id="KW-1003">Cell membrane</keyword>
<feature type="transmembrane region" description="Helical" evidence="7">
    <location>
        <begin position="238"/>
        <end position="257"/>
    </location>
</feature>
<comment type="similarity">
    <text evidence="7">Belongs to the binding-protein-dependent transport system permease family.</text>
</comment>
<comment type="caution">
    <text evidence="9">The sequence shown here is derived from an EMBL/GenBank/DDBJ whole genome shotgun (WGS) entry which is preliminary data.</text>
</comment>
<accession>A0ABS4NN73</accession>
<evidence type="ECO:0000256" key="7">
    <source>
        <dbReference type="RuleBase" id="RU363032"/>
    </source>
</evidence>
<dbReference type="Proteomes" id="UP000773462">
    <property type="component" value="Unassembled WGS sequence"/>
</dbReference>
<evidence type="ECO:0000256" key="4">
    <source>
        <dbReference type="ARBA" id="ARBA00022692"/>
    </source>
</evidence>
<evidence type="ECO:0000256" key="2">
    <source>
        <dbReference type="ARBA" id="ARBA00022448"/>
    </source>
</evidence>
<dbReference type="SUPFAM" id="SSF161098">
    <property type="entry name" value="MetI-like"/>
    <property type="match status" value="1"/>
</dbReference>
<keyword evidence="10" id="KW-1185">Reference proteome</keyword>
<feature type="transmembrane region" description="Helical" evidence="7">
    <location>
        <begin position="103"/>
        <end position="124"/>
    </location>
</feature>
<proteinExistence type="inferred from homology"/>
<evidence type="ECO:0000256" key="5">
    <source>
        <dbReference type="ARBA" id="ARBA00022989"/>
    </source>
</evidence>
<evidence type="ECO:0000256" key="3">
    <source>
        <dbReference type="ARBA" id="ARBA00022475"/>
    </source>
</evidence>
<reference evidence="9 10" key="1">
    <citation type="submission" date="2021-03" db="EMBL/GenBank/DDBJ databases">
        <title>Genomic Encyclopedia of Type Strains, Phase IV (KMG-IV): sequencing the most valuable type-strain genomes for metagenomic binning, comparative biology and taxonomic classification.</title>
        <authorList>
            <person name="Goeker M."/>
        </authorList>
    </citation>
    <scope>NUCLEOTIDE SEQUENCE [LARGE SCALE GENOMIC DNA]</scope>
    <source>
        <strain evidence="9 10">DSM 101953</strain>
    </source>
</reference>
<feature type="transmembrane region" description="Helical" evidence="7">
    <location>
        <begin position="289"/>
        <end position="309"/>
    </location>
</feature>
<keyword evidence="9" id="KW-0762">Sugar transport</keyword>
<evidence type="ECO:0000259" key="8">
    <source>
        <dbReference type="PROSITE" id="PS50928"/>
    </source>
</evidence>
<name>A0ABS4NN73_9BACL</name>
<dbReference type="InterPro" id="IPR000515">
    <property type="entry name" value="MetI-like"/>
</dbReference>
<organism evidence="9 10">
    <name type="scientific">Paenibacillus silagei</name>
    <dbReference type="NCBI Taxonomy" id="1670801"/>
    <lineage>
        <taxon>Bacteria</taxon>
        <taxon>Bacillati</taxon>
        <taxon>Bacillota</taxon>
        <taxon>Bacilli</taxon>
        <taxon>Bacillales</taxon>
        <taxon>Paenibacillaceae</taxon>
        <taxon>Paenibacillus</taxon>
    </lineage>
</organism>
<dbReference type="PANTHER" id="PTHR30193">
    <property type="entry name" value="ABC TRANSPORTER PERMEASE PROTEIN"/>
    <property type="match status" value="1"/>
</dbReference>
<feature type="transmembrane region" description="Helical" evidence="7">
    <location>
        <begin position="193"/>
        <end position="211"/>
    </location>
</feature>
<evidence type="ECO:0000256" key="6">
    <source>
        <dbReference type="ARBA" id="ARBA00023136"/>
    </source>
</evidence>
<dbReference type="Gene3D" id="1.10.3720.10">
    <property type="entry name" value="MetI-like"/>
    <property type="match status" value="1"/>
</dbReference>
<dbReference type="EMBL" id="JAGGLV010000004">
    <property type="protein sequence ID" value="MBP2111448.1"/>
    <property type="molecule type" value="Genomic_DNA"/>
</dbReference>
<feature type="domain" description="ABC transmembrane type-1" evidence="8">
    <location>
        <begin position="99"/>
        <end position="310"/>
    </location>
</feature>
<evidence type="ECO:0000313" key="10">
    <source>
        <dbReference type="Proteomes" id="UP000773462"/>
    </source>
</evidence>
<dbReference type="CDD" id="cd06261">
    <property type="entry name" value="TM_PBP2"/>
    <property type="match status" value="1"/>
</dbReference>
<keyword evidence="4 7" id="KW-0812">Transmembrane</keyword>
<dbReference type="InterPro" id="IPR035906">
    <property type="entry name" value="MetI-like_sf"/>
</dbReference>
<protein>
    <submittedName>
        <fullName evidence="9">Multiple sugar transport system permease protein</fullName>
    </submittedName>
</protein>
<keyword evidence="6 7" id="KW-0472">Membrane</keyword>
<evidence type="ECO:0000313" key="9">
    <source>
        <dbReference type="EMBL" id="MBP2111448.1"/>
    </source>
</evidence>
<dbReference type="Pfam" id="PF00528">
    <property type="entry name" value="BPD_transp_1"/>
    <property type="match status" value="1"/>
</dbReference>
<dbReference type="InterPro" id="IPR051393">
    <property type="entry name" value="ABC_transporter_permease"/>
</dbReference>
<keyword evidence="5 7" id="KW-1133">Transmembrane helix</keyword>
<evidence type="ECO:0000256" key="1">
    <source>
        <dbReference type="ARBA" id="ARBA00004651"/>
    </source>
</evidence>
<feature type="transmembrane region" description="Helical" evidence="7">
    <location>
        <begin position="40"/>
        <end position="61"/>
    </location>
</feature>
<feature type="transmembrane region" description="Helical" evidence="7">
    <location>
        <begin position="136"/>
        <end position="156"/>
    </location>
</feature>
<comment type="subcellular location">
    <subcellularLocation>
        <location evidence="1 7">Cell membrane</location>
        <topology evidence="1 7">Multi-pass membrane protein</topology>
    </subcellularLocation>
</comment>
<gene>
    <name evidence="9" type="ORF">J2Z70_001589</name>
</gene>